<feature type="active site" evidence="19">
    <location>
        <position position="164"/>
    </location>
</feature>
<dbReference type="GO" id="GO:0071949">
    <property type="term" value="F:FAD binding"/>
    <property type="evidence" value="ECO:0007669"/>
    <property type="project" value="InterPro"/>
</dbReference>
<comment type="similarity">
    <text evidence="19">Belongs to the MurB family.</text>
</comment>
<evidence type="ECO:0000259" key="20">
    <source>
        <dbReference type="PROSITE" id="PS51387"/>
    </source>
</evidence>
<dbReference type="InterPro" id="IPR016167">
    <property type="entry name" value="FAD-bd_PCMH_sub1"/>
</dbReference>
<dbReference type="OrthoDB" id="9804753at2"/>
<keyword evidence="12 19" id="KW-0133">Cell shape</keyword>
<keyword evidence="10 19" id="KW-0274">FAD</keyword>
<evidence type="ECO:0000313" key="22">
    <source>
        <dbReference type="EMBL" id="WQG89161.1"/>
    </source>
</evidence>
<keyword evidence="8 19" id="KW-0132">Cell division</keyword>
<organism evidence="21 23">
    <name type="scientific">Chitinophaga sancti</name>
    <dbReference type="NCBI Taxonomy" id="1004"/>
    <lineage>
        <taxon>Bacteria</taxon>
        <taxon>Pseudomonadati</taxon>
        <taxon>Bacteroidota</taxon>
        <taxon>Chitinophagia</taxon>
        <taxon>Chitinophagales</taxon>
        <taxon>Chitinophagaceae</taxon>
        <taxon>Chitinophaga</taxon>
    </lineage>
</organism>
<evidence type="ECO:0000256" key="10">
    <source>
        <dbReference type="ARBA" id="ARBA00022827"/>
    </source>
</evidence>
<dbReference type="InterPro" id="IPR036635">
    <property type="entry name" value="MurB_C_sf"/>
</dbReference>
<evidence type="ECO:0000256" key="17">
    <source>
        <dbReference type="ARBA" id="ARBA00031026"/>
    </source>
</evidence>
<dbReference type="UniPathway" id="UPA00219"/>
<dbReference type="GO" id="GO:0008762">
    <property type="term" value="F:UDP-N-acetylmuramate dehydrogenase activity"/>
    <property type="evidence" value="ECO:0007669"/>
    <property type="project" value="UniProtKB-UniRule"/>
</dbReference>
<evidence type="ECO:0000256" key="1">
    <source>
        <dbReference type="ARBA" id="ARBA00001974"/>
    </source>
</evidence>
<evidence type="ECO:0000256" key="2">
    <source>
        <dbReference type="ARBA" id="ARBA00003921"/>
    </source>
</evidence>
<keyword evidence="13 19" id="KW-0573">Peptidoglycan synthesis</keyword>
<keyword evidence="7 19" id="KW-0963">Cytoplasm</keyword>
<evidence type="ECO:0000313" key="21">
    <source>
        <dbReference type="EMBL" id="SFW59881.1"/>
    </source>
</evidence>
<dbReference type="NCBIfam" id="NF000755">
    <property type="entry name" value="PRK00046.1"/>
    <property type="match status" value="1"/>
</dbReference>
<dbReference type="Gene3D" id="3.30.43.10">
    <property type="entry name" value="Uridine Diphospho-n-acetylenolpyruvylglucosamine Reductase, domain 2"/>
    <property type="match status" value="1"/>
</dbReference>
<dbReference type="EMBL" id="FPIZ01000008">
    <property type="protein sequence ID" value="SFW59881.1"/>
    <property type="molecule type" value="Genomic_DNA"/>
</dbReference>
<dbReference type="Proteomes" id="UP001326715">
    <property type="component" value="Chromosome"/>
</dbReference>
<dbReference type="Gene3D" id="3.90.78.10">
    <property type="entry name" value="UDP-N-acetylenolpyruvoylglucosamine reductase, C-terminal domain"/>
    <property type="match status" value="1"/>
</dbReference>
<dbReference type="Pfam" id="PF02873">
    <property type="entry name" value="MurB_C"/>
    <property type="match status" value="1"/>
</dbReference>
<gene>
    <name evidence="19 22" type="primary">murB</name>
    <name evidence="21" type="ORF">SAMN05661012_02816</name>
    <name evidence="22" type="ORF">SR876_29980</name>
</gene>
<evidence type="ECO:0000256" key="4">
    <source>
        <dbReference type="ARBA" id="ARBA00004752"/>
    </source>
</evidence>
<dbReference type="AlphaFoldDB" id="A0A1K1QJM9"/>
<protein>
    <recommendedName>
        <fullName evidence="6 19">UDP-N-acetylenolpyruvoylglucosamine reductase</fullName>
        <ecNumber evidence="5 19">1.3.1.98</ecNumber>
    </recommendedName>
    <alternativeName>
        <fullName evidence="17 19">UDP-N-acetylmuramate dehydrogenase</fullName>
    </alternativeName>
</protein>
<keyword evidence="15 19" id="KW-0131">Cell cycle</keyword>
<dbReference type="InterPro" id="IPR016166">
    <property type="entry name" value="FAD-bd_PCMH"/>
</dbReference>
<dbReference type="InterPro" id="IPR016169">
    <property type="entry name" value="FAD-bd_PCMH_sub2"/>
</dbReference>
<dbReference type="InterPro" id="IPR036318">
    <property type="entry name" value="FAD-bd_PCMH-like_sf"/>
</dbReference>
<proteinExistence type="inferred from homology"/>
<dbReference type="PANTHER" id="PTHR21071">
    <property type="entry name" value="UDP-N-ACETYLENOLPYRUVOYLGLUCOSAMINE REDUCTASE"/>
    <property type="match status" value="1"/>
</dbReference>
<sequence>MLISENVLLRPYNTFGIAAQTRYFAAFTTPDELRELLSAPQFKALPHMILGGGSNVLFTRDFDGVIMKNGIKGIEVVKEDEEYVYVKAGAGENWHGFVMENIKHNRAGLENLSLIPGNVGASPMQNIGAYGVEIKDTFYSLEALHLEELSIVTFNKEECAFGYRESVFKHKYKGQFAILSVTYKLRKQAQFNTSYGAIEAELKEMGVQELSIQAISQAVINIRSSKLPDPAKIGNAGSFFKNPTVSLAEYERIKAAFPNVVAYPVDGGQFKLAAGWLIEQCGWKGYRTGDAGVHAKQALVLVNYGEAKGGEIYGLSQQVLDSVEAKFGVLLEREVNII</sequence>
<evidence type="ECO:0000256" key="9">
    <source>
        <dbReference type="ARBA" id="ARBA00022630"/>
    </source>
</evidence>
<comment type="subcellular location">
    <subcellularLocation>
        <location evidence="3 19">Cytoplasm</location>
    </subcellularLocation>
</comment>
<keyword evidence="24" id="KW-1185">Reference proteome</keyword>
<dbReference type="GO" id="GO:0008360">
    <property type="term" value="P:regulation of cell shape"/>
    <property type="evidence" value="ECO:0007669"/>
    <property type="project" value="UniProtKB-KW"/>
</dbReference>
<dbReference type="PANTHER" id="PTHR21071:SF4">
    <property type="entry name" value="UDP-N-ACETYLENOLPYRUVOYLGLUCOSAMINE REDUCTASE"/>
    <property type="match status" value="1"/>
</dbReference>
<evidence type="ECO:0000256" key="6">
    <source>
        <dbReference type="ARBA" id="ARBA00015188"/>
    </source>
</evidence>
<dbReference type="RefSeq" id="WP_072361078.1">
    <property type="nucleotide sequence ID" value="NZ_CP139972.1"/>
</dbReference>
<dbReference type="Proteomes" id="UP000183788">
    <property type="component" value="Unassembled WGS sequence"/>
</dbReference>
<evidence type="ECO:0000313" key="23">
    <source>
        <dbReference type="Proteomes" id="UP000183788"/>
    </source>
</evidence>
<dbReference type="SUPFAM" id="SSF56194">
    <property type="entry name" value="Uridine diphospho-N-Acetylenolpyruvylglucosamine reductase, MurB, C-terminal domain"/>
    <property type="match status" value="1"/>
</dbReference>
<evidence type="ECO:0000256" key="15">
    <source>
        <dbReference type="ARBA" id="ARBA00023306"/>
    </source>
</evidence>
<accession>A0A1K1QJM9</accession>
<evidence type="ECO:0000256" key="5">
    <source>
        <dbReference type="ARBA" id="ARBA00012518"/>
    </source>
</evidence>
<dbReference type="GO" id="GO:0005829">
    <property type="term" value="C:cytosol"/>
    <property type="evidence" value="ECO:0007669"/>
    <property type="project" value="TreeGrafter"/>
</dbReference>
<comment type="catalytic activity">
    <reaction evidence="18 19">
        <text>UDP-N-acetyl-alpha-D-muramate + NADP(+) = UDP-N-acetyl-3-O-(1-carboxyvinyl)-alpha-D-glucosamine + NADPH + H(+)</text>
        <dbReference type="Rhea" id="RHEA:12248"/>
        <dbReference type="ChEBI" id="CHEBI:15378"/>
        <dbReference type="ChEBI" id="CHEBI:57783"/>
        <dbReference type="ChEBI" id="CHEBI:58349"/>
        <dbReference type="ChEBI" id="CHEBI:68483"/>
        <dbReference type="ChEBI" id="CHEBI:70757"/>
        <dbReference type="EC" id="1.3.1.98"/>
    </reaction>
</comment>
<dbReference type="HAMAP" id="MF_00037">
    <property type="entry name" value="MurB"/>
    <property type="match status" value="1"/>
</dbReference>
<feature type="active site" evidence="19">
    <location>
        <position position="334"/>
    </location>
</feature>
<evidence type="ECO:0000313" key="24">
    <source>
        <dbReference type="Proteomes" id="UP001326715"/>
    </source>
</evidence>
<dbReference type="NCBIfam" id="TIGR00179">
    <property type="entry name" value="murB"/>
    <property type="match status" value="1"/>
</dbReference>
<evidence type="ECO:0000256" key="18">
    <source>
        <dbReference type="ARBA" id="ARBA00048914"/>
    </source>
</evidence>
<keyword evidence="14 19" id="KW-0560">Oxidoreductase</keyword>
<comment type="pathway">
    <text evidence="4 19">Cell wall biogenesis; peptidoglycan biosynthesis.</text>
</comment>
<dbReference type="Gene3D" id="3.30.465.10">
    <property type="match status" value="1"/>
</dbReference>
<evidence type="ECO:0000256" key="8">
    <source>
        <dbReference type="ARBA" id="ARBA00022618"/>
    </source>
</evidence>
<dbReference type="InterPro" id="IPR011601">
    <property type="entry name" value="MurB_C"/>
</dbReference>
<evidence type="ECO:0000256" key="11">
    <source>
        <dbReference type="ARBA" id="ARBA00022857"/>
    </source>
</evidence>
<evidence type="ECO:0000256" key="16">
    <source>
        <dbReference type="ARBA" id="ARBA00023316"/>
    </source>
</evidence>
<reference evidence="21 23" key="1">
    <citation type="submission" date="2016-11" db="EMBL/GenBank/DDBJ databases">
        <authorList>
            <person name="Jaros S."/>
            <person name="Januszkiewicz K."/>
            <person name="Wedrychowicz H."/>
        </authorList>
    </citation>
    <scope>NUCLEOTIDE SEQUENCE [LARGE SCALE GENOMIC DNA]</scope>
    <source>
        <strain evidence="21 23">DSM 784</strain>
    </source>
</reference>
<name>A0A1K1QJM9_9BACT</name>
<feature type="domain" description="FAD-binding PCMH-type" evidence="20">
    <location>
        <begin position="16"/>
        <end position="188"/>
    </location>
</feature>
<dbReference type="InterPro" id="IPR006094">
    <property type="entry name" value="Oxid_FAD_bind_N"/>
</dbReference>
<evidence type="ECO:0000256" key="12">
    <source>
        <dbReference type="ARBA" id="ARBA00022960"/>
    </source>
</evidence>
<dbReference type="SUPFAM" id="SSF56176">
    <property type="entry name" value="FAD-binding/transporter-associated domain-like"/>
    <property type="match status" value="1"/>
</dbReference>
<dbReference type="GO" id="GO:0009252">
    <property type="term" value="P:peptidoglycan biosynthetic process"/>
    <property type="evidence" value="ECO:0007669"/>
    <property type="project" value="UniProtKB-UniRule"/>
</dbReference>
<dbReference type="GO" id="GO:0071555">
    <property type="term" value="P:cell wall organization"/>
    <property type="evidence" value="ECO:0007669"/>
    <property type="project" value="UniProtKB-KW"/>
</dbReference>
<reference evidence="22 24" key="2">
    <citation type="submission" date="2023-11" db="EMBL/GenBank/DDBJ databases">
        <title>MicrobeMod: A computational toolkit for identifying prokaryotic methylation and restriction-modification with nanopore sequencing.</title>
        <authorList>
            <person name="Crits-Christoph A."/>
            <person name="Kang S.C."/>
            <person name="Lee H."/>
            <person name="Ostrov N."/>
        </authorList>
    </citation>
    <scope>NUCLEOTIDE SEQUENCE [LARGE SCALE GENOMIC DNA]</scope>
    <source>
        <strain evidence="22 24">ATCC 23090</strain>
    </source>
</reference>
<keyword evidence="11 19" id="KW-0521">NADP</keyword>
<evidence type="ECO:0000256" key="19">
    <source>
        <dbReference type="HAMAP-Rule" id="MF_00037"/>
    </source>
</evidence>
<evidence type="ECO:0000256" key="7">
    <source>
        <dbReference type="ARBA" id="ARBA00022490"/>
    </source>
</evidence>
<dbReference type="STRING" id="1004.SAMN05661012_02816"/>
<comment type="function">
    <text evidence="2 19">Cell wall formation.</text>
</comment>
<dbReference type="EC" id="1.3.1.98" evidence="5 19"/>
<evidence type="ECO:0000256" key="3">
    <source>
        <dbReference type="ARBA" id="ARBA00004496"/>
    </source>
</evidence>
<dbReference type="InterPro" id="IPR003170">
    <property type="entry name" value="MurB"/>
</dbReference>
<dbReference type="EMBL" id="CP140154">
    <property type="protein sequence ID" value="WQG89161.1"/>
    <property type="molecule type" value="Genomic_DNA"/>
</dbReference>
<feature type="active site" description="Proton donor" evidence="19">
    <location>
        <position position="238"/>
    </location>
</feature>
<dbReference type="Pfam" id="PF01565">
    <property type="entry name" value="FAD_binding_4"/>
    <property type="match status" value="1"/>
</dbReference>
<dbReference type="GO" id="GO:0051301">
    <property type="term" value="P:cell division"/>
    <property type="evidence" value="ECO:0007669"/>
    <property type="project" value="UniProtKB-KW"/>
</dbReference>
<evidence type="ECO:0000256" key="13">
    <source>
        <dbReference type="ARBA" id="ARBA00022984"/>
    </source>
</evidence>
<comment type="cofactor">
    <cofactor evidence="1 19">
        <name>FAD</name>
        <dbReference type="ChEBI" id="CHEBI:57692"/>
    </cofactor>
</comment>
<keyword evidence="9 19" id="KW-0285">Flavoprotein</keyword>
<dbReference type="PROSITE" id="PS51387">
    <property type="entry name" value="FAD_PCMH"/>
    <property type="match status" value="1"/>
</dbReference>
<evidence type="ECO:0000256" key="14">
    <source>
        <dbReference type="ARBA" id="ARBA00023002"/>
    </source>
</evidence>
<keyword evidence="16 19" id="KW-0961">Cell wall biogenesis/degradation</keyword>